<evidence type="ECO:0000259" key="3">
    <source>
        <dbReference type="Pfam" id="PF20732"/>
    </source>
</evidence>
<dbReference type="RefSeq" id="WP_222580872.1">
    <property type="nucleotide sequence ID" value="NZ_JAHVHU010000013.1"/>
</dbReference>
<dbReference type="Pfam" id="PF20732">
    <property type="entry name" value="NamZ_C"/>
    <property type="match status" value="1"/>
</dbReference>
<evidence type="ECO:0000259" key="2">
    <source>
        <dbReference type="Pfam" id="PF07075"/>
    </source>
</evidence>
<dbReference type="InterPro" id="IPR008302">
    <property type="entry name" value="NamZ"/>
</dbReference>
<dbReference type="Proteomes" id="UP000753961">
    <property type="component" value="Unassembled WGS sequence"/>
</dbReference>
<reference evidence="4" key="1">
    <citation type="submission" date="2021-06" db="EMBL/GenBank/DDBJ databases">
        <title>44 bacteria genomes isolated from Dapeng, Shenzhen.</title>
        <authorList>
            <person name="Zheng W."/>
            <person name="Yu S."/>
            <person name="Huang Y."/>
        </authorList>
    </citation>
    <scope>NUCLEOTIDE SEQUENCE</scope>
    <source>
        <strain evidence="4">DP5N28-2</strain>
    </source>
</reference>
<dbReference type="AlphaFoldDB" id="A0A953L823"/>
<organism evidence="4 5">
    <name type="scientific">Membranihabitans marinus</name>
    <dbReference type="NCBI Taxonomy" id="1227546"/>
    <lineage>
        <taxon>Bacteria</taxon>
        <taxon>Pseudomonadati</taxon>
        <taxon>Bacteroidota</taxon>
        <taxon>Saprospiria</taxon>
        <taxon>Saprospirales</taxon>
        <taxon>Saprospiraceae</taxon>
        <taxon>Membranihabitans</taxon>
    </lineage>
</organism>
<dbReference type="GO" id="GO:0033922">
    <property type="term" value="F:peptidoglycan beta-N-acetylmuramidase activity"/>
    <property type="evidence" value="ECO:0007669"/>
    <property type="project" value="InterPro"/>
</dbReference>
<evidence type="ECO:0000313" key="4">
    <source>
        <dbReference type="EMBL" id="MBY5959337.1"/>
    </source>
</evidence>
<feature type="signal peptide" evidence="1">
    <location>
        <begin position="1"/>
        <end position="21"/>
    </location>
</feature>
<protein>
    <submittedName>
        <fullName evidence="4">DUF1343 domain-containing protein</fullName>
    </submittedName>
</protein>
<evidence type="ECO:0000313" key="5">
    <source>
        <dbReference type="Proteomes" id="UP000753961"/>
    </source>
</evidence>
<keyword evidence="5" id="KW-1185">Reference proteome</keyword>
<gene>
    <name evidence="4" type="ORF">KUV50_14385</name>
</gene>
<accession>A0A953L823</accession>
<dbReference type="Gene3D" id="3.90.1150.140">
    <property type="match status" value="1"/>
</dbReference>
<dbReference type="PANTHER" id="PTHR42915:SF1">
    <property type="entry name" value="PEPTIDOGLYCAN BETA-N-ACETYLMURAMIDASE NAMZ"/>
    <property type="match status" value="1"/>
</dbReference>
<dbReference type="PANTHER" id="PTHR42915">
    <property type="entry name" value="HYPOTHETICAL 460 KDA PROTEIN IN FEUA-SIGW INTERGENIC REGION [PRECURSOR]"/>
    <property type="match status" value="1"/>
</dbReference>
<feature type="domain" description="Peptidoglycan beta-N-acetylmuramidase NamZ C-terminal" evidence="3">
    <location>
        <begin position="359"/>
        <end position="498"/>
    </location>
</feature>
<dbReference type="InterPro" id="IPR048502">
    <property type="entry name" value="NamZ_N"/>
</dbReference>
<comment type="caution">
    <text evidence="4">The sequence shown here is derived from an EMBL/GenBank/DDBJ whole genome shotgun (WGS) entry which is preliminary data.</text>
</comment>
<dbReference type="EMBL" id="JAHVHU010000013">
    <property type="protein sequence ID" value="MBY5959337.1"/>
    <property type="molecule type" value="Genomic_DNA"/>
</dbReference>
<evidence type="ECO:0000256" key="1">
    <source>
        <dbReference type="SAM" id="SignalP"/>
    </source>
</evidence>
<name>A0A953L823_9BACT</name>
<dbReference type="Pfam" id="PF07075">
    <property type="entry name" value="NamZ_N"/>
    <property type="match status" value="1"/>
</dbReference>
<feature type="chain" id="PRO_5038040380" evidence="1">
    <location>
        <begin position="22"/>
        <end position="502"/>
    </location>
</feature>
<keyword evidence="1" id="KW-0732">Signal</keyword>
<dbReference type="InterPro" id="IPR048503">
    <property type="entry name" value="NamZ_C"/>
</dbReference>
<proteinExistence type="predicted"/>
<feature type="domain" description="Peptidoglycan beta-N-acetylmuramidase NamZ N-terminal" evidence="2">
    <location>
        <begin position="154"/>
        <end position="353"/>
    </location>
</feature>
<dbReference type="Gene3D" id="3.40.50.12170">
    <property type="entry name" value="Uncharacterised protein PF07075, DUF1343"/>
    <property type="match status" value="1"/>
</dbReference>
<sequence>MKLYFLFLISWVFIGFSTAHSQTIDGKPIAEIEGAYLEVVLSNQLFGGQVRVMVDYGQLNNPWIFKRSQVKDSNGQEVRFHSLVEVLNYFHQFDYKLVSSLESEETLARYVLYRDPNRNSILYPSHNVGDKGQLVKTGADQLEKYLPLLRGKKVGILGNQTSVVGDRYHHLVDVLLENDIDVRFAFAPEHGFRGKIERGEKVSKDVDVKTGITLHSLYGKNAKADSIVASADIMIYDLQDVGARFYTYITSLHRLMQLCVDVDRPLLVLDRPNPNGDQVNGPVRKSDKFKSNVSYHKIAMVHGLTVGELAHMINGEGWLDGGAQCDVTVIPVEGYTHATFYEPPVIPSPSLPNYLSIRLYPSLCLFEGTDISVARGTDFPFQAIGYANPVFGDFTFVPGSREGMSAHVEQQGKKCYGVDLRDVDAEKWTFNLRHFIDFYQKAPFKESFFSRPEFFDKLAGNDTLRKKIKEGWSYDQIEASWQDELDAYKKMRKKYLLYEDFD</sequence>